<evidence type="ECO:0000313" key="7">
    <source>
        <dbReference type="Proteomes" id="UP000297753"/>
    </source>
</evidence>
<dbReference type="PANTHER" id="PTHR30055:SF238">
    <property type="entry name" value="MYCOFACTOCIN BIOSYNTHESIS TRANSCRIPTIONAL REGULATOR MFTR-RELATED"/>
    <property type="match status" value="1"/>
</dbReference>
<dbReference type="OrthoDB" id="8535430at2"/>
<organism evidence="6 7">
    <name type="scientific">Vibrio ouci</name>
    <dbReference type="NCBI Taxonomy" id="2499078"/>
    <lineage>
        <taxon>Bacteria</taxon>
        <taxon>Pseudomonadati</taxon>
        <taxon>Pseudomonadota</taxon>
        <taxon>Gammaproteobacteria</taxon>
        <taxon>Vibrionales</taxon>
        <taxon>Vibrionaceae</taxon>
        <taxon>Vibrio</taxon>
    </lineage>
</organism>
<feature type="DNA-binding region" description="H-T-H motif" evidence="4">
    <location>
        <begin position="33"/>
        <end position="52"/>
    </location>
</feature>
<dbReference type="Gene3D" id="1.10.357.10">
    <property type="entry name" value="Tetracycline Repressor, domain 2"/>
    <property type="match status" value="1"/>
</dbReference>
<dbReference type="InterPro" id="IPR041347">
    <property type="entry name" value="MftR_C"/>
</dbReference>
<evidence type="ECO:0000259" key="5">
    <source>
        <dbReference type="PROSITE" id="PS50977"/>
    </source>
</evidence>
<protein>
    <submittedName>
        <fullName evidence="6">TetR family transcriptional regulator</fullName>
    </submittedName>
</protein>
<evidence type="ECO:0000256" key="4">
    <source>
        <dbReference type="PROSITE-ProRule" id="PRU00335"/>
    </source>
</evidence>
<reference evidence="6 7" key="1">
    <citation type="submission" date="2019-01" db="EMBL/GenBank/DDBJ databases">
        <title>Vibrio BEI176 sp. nov, a marine bacterium isolated from China: eastern marignal seas.</title>
        <authorList>
            <person name="Li B."/>
        </authorList>
    </citation>
    <scope>NUCLEOTIDE SEQUENCE [LARGE SCALE GENOMIC DNA]</scope>
    <source>
        <strain evidence="6 7">BEI176</strain>
    </source>
</reference>
<dbReference type="Pfam" id="PF17754">
    <property type="entry name" value="TetR_C_14"/>
    <property type="match status" value="1"/>
</dbReference>
<keyword evidence="1" id="KW-0805">Transcription regulation</keyword>
<sequence>MTGRREQHKMRVRHALLDAAYTLFVSQGFDDTRIEDIAERVNVSSRTFFRYFACKEDLILDYYDIEQKEILLALASRPVSEPIHTAIRLAAVEVTRGCEEGSYGIDPKRFITLRDLIHQHPGVCARIRSRSEAHHQALCDVIAARMKVSAMDDIRPRVFAASIVWAYGTAYDVWTSGSFPNRPYYDVLNDVFVVLENKPS</sequence>
<dbReference type="Gene3D" id="1.10.10.60">
    <property type="entry name" value="Homeodomain-like"/>
    <property type="match status" value="1"/>
</dbReference>
<keyword evidence="7" id="KW-1185">Reference proteome</keyword>
<dbReference type="EMBL" id="SATR01000051">
    <property type="protein sequence ID" value="TFH89661.1"/>
    <property type="molecule type" value="Genomic_DNA"/>
</dbReference>
<keyword evidence="2 4" id="KW-0238">DNA-binding</keyword>
<dbReference type="InterPro" id="IPR050109">
    <property type="entry name" value="HTH-type_TetR-like_transc_reg"/>
</dbReference>
<evidence type="ECO:0000256" key="3">
    <source>
        <dbReference type="ARBA" id="ARBA00023163"/>
    </source>
</evidence>
<dbReference type="InterPro" id="IPR001647">
    <property type="entry name" value="HTH_TetR"/>
</dbReference>
<evidence type="ECO:0000256" key="1">
    <source>
        <dbReference type="ARBA" id="ARBA00023015"/>
    </source>
</evidence>
<dbReference type="PRINTS" id="PR00455">
    <property type="entry name" value="HTHTETR"/>
</dbReference>
<dbReference type="PANTHER" id="PTHR30055">
    <property type="entry name" value="HTH-TYPE TRANSCRIPTIONAL REGULATOR RUTR"/>
    <property type="match status" value="1"/>
</dbReference>
<feature type="domain" description="HTH tetR-type" evidence="5">
    <location>
        <begin position="10"/>
        <end position="70"/>
    </location>
</feature>
<name>A0A4Y8WBJ9_9VIBR</name>
<dbReference type="GO" id="GO:0000976">
    <property type="term" value="F:transcription cis-regulatory region binding"/>
    <property type="evidence" value="ECO:0007669"/>
    <property type="project" value="TreeGrafter"/>
</dbReference>
<dbReference type="Proteomes" id="UP000297753">
    <property type="component" value="Unassembled WGS sequence"/>
</dbReference>
<dbReference type="PROSITE" id="PS50977">
    <property type="entry name" value="HTH_TETR_2"/>
    <property type="match status" value="1"/>
</dbReference>
<proteinExistence type="predicted"/>
<comment type="caution">
    <text evidence="6">The sequence shown here is derived from an EMBL/GenBank/DDBJ whole genome shotgun (WGS) entry which is preliminary data.</text>
</comment>
<dbReference type="GO" id="GO:0003700">
    <property type="term" value="F:DNA-binding transcription factor activity"/>
    <property type="evidence" value="ECO:0007669"/>
    <property type="project" value="TreeGrafter"/>
</dbReference>
<accession>A0A4Y8WBJ9</accession>
<dbReference type="Pfam" id="PF00440">
    <property type="entry name" value="TetR_N"/>
    <property type="match status" value="1"/>
</dbReference>
<dbReference type="SUPFAM" id="SSF46689">
    <property type="entry name" value="Homeodomain-like"/>
    <property type="match status" value="1"/>
</dbReference>
<evidence type="ECO:0000256" key="2">
    <source>
        <dbReference type="ARBA" id="ARBA00023125"/>
    </source>
</evidence>
<dbReference type="InterPro" id="IPR009057">
    <property type="entry name" value="Homeodomain-like_sf"/>
</dbReference>
<gene>
    <name evidence="6" type="ORF">ELS82_21040</name>
</gene>
<evidence type="ECO:0000313" key="6">
    <source>
        <dbReference type="EMBL" id="TFH89661.1"/>
    </source>
</evidence>
<dbReference type="AlphaFoldDB" id="A0A4Y8WBJ9"/>
<keyword evidence="3" id="KW-0804">Transcription</keyword>